<evidence type="ECO:0000256" key="4">
    <source>
        <dbReference type="ARBA" id="ARBA00022692"/>
    </source>
</evidence>
<protein>
    <submittedName>
        <fullName evidence="11">General substrate transporter</fullName>
    </submittedName>
</protein>
<dbReference type="OrthoDB" id="6612291at2759"/>
<evidence type="ECO:0000256" key="3">
    <source>
        <dbReference type="ARBA" id="ARBA00022448"/>
    </source>
</evidence>
<evidence type="ECO:0000313" key="12">
    <source>
        <dbReference type="Proteomes" id="UP000193560"/>
    </source>
</evidence>
<sequence>MPFSAISQCTGGDSGSSLPACLPMSEFSWGYTIAAYPIGGVVGSFVSMYSNVWFGRRHNIMITCILFIIGNVISAVSINVPMYSIGRAIVGIAAGMCGSSVSIYVSEISTNKARGALGSLFELFLNAGVLFTQVCGLYMSYDPLWRFLWGISAILAFLQMLCLFFFTVECPRRLCANKEYDRAAAALQKLRSGADVEEEFAALLAARQREVESAIPTMTIWDILTVKNKHITWHTIIIMVIQAYNQAGGIGPMSVYSVGFFTQIFDGNHKMATSLSLADGAVNTAATLVSVMFVHKLGRKNLMMASLLGCTLGCILMVVGAHDTSKGGVIIAAAIIYIGFYSLGCGVIPWFIAPELVPMHALASASALGSSANWLFNFLINILWPYISANLGTNAFCVFIAINFVGFLFVLFFMPETTGKDLDESDEKSSGEDNIAESGAGSSHGDEKHEKKEVEYLEN</sequence>
<feature type="transmembrane region" description="Helical" evidence="9">
    <location>
        <begin position="60"/>
        <end position="78"/>
    </location>
</feature>
<feature type="compositionally biased region" description="Basic and acidic residues" evidence="8">
    <location>
        <begin position="421"/>
        <end position="431"/>
    </location>
</feature>
<dbReference type="InterPro" id="IPR045263">
    <property type="entry name" value="GLUT"/>
</dbReference>
<feature type="transmembrane region" description="Helical" evidence="9">
    <location>
        <begin position="393"/>
        <end position="414"/>
    </location>
</feature>
<comment type="caution">
    <text evidence="11">The sequence shown here is derived from an EMBL/GenBank/DDBJ whole genome shotgun (WGS) entry which is preliminary data.</text>
</comment>
<feature type="transmembrane region" description="Helical" evidence="9">
    <location>
        <begin position="117"/>
        <end position="141"/>
    </location>
</feature>
<evidence type="ECO:0000313" key="11">
    <source>
        <dbReference type="EMBL" id="ORZ15910.1"/>
    </source>
</evidence>
<feature type="transmembrane region" description="Helical" evidence="9">
    <location>
        <begin position="28"/>
        <end position="48"/>
    </location>
</feature>
<dbReference type="Pfam" id="PF00083">
    <property type="entry name" value="Sugar_tr"/>
    <property type="match status" value="1"/>
</dbReference>
<proteinExistence type="inferred from homology"/>
<evidence type="ECO:0000259" key="10">
    <source>
        <dbReference type="PROSITE" id="PS50850"/>
    </source>
</evidence>
<dbReference type="Gene3D" id="1.20.1250.20">
    <property type="entry name" value="MFS general substrate transporter like domains"/>
    <property type="match status" value="1"/>
</dbReference>
<dbReference type="PRINTS" id="PR00171">
    <property type="entry name" value="SUGRTRNSPORT"/>
</dbReference>
<accession>A0A1X2IG70</accession>
<dbReference type="NCBIfam" id="TIGR00879">
    <property type="entry name" value="SP"/>
    <property type="match status" value="1"/>
</dbReference>
<dbReference type="Proteomes" id="UP000193560">
    <property type="component" value="Unassembled WGS sequence"/>
</dbReference>
<keyword evidence="3 7" id="KW-0813">Transport</keyword>
<comment type="subcellular location">
    <subcellularLocation>
        <location evidence="1">Membrane</location>
        <topology evidence="1">Multi-pass membrane protein</topology>
    </subcellularLocation>
</comment>
<feature type="transmembrane region" description="Helical" evidence="9">
    <location>
        <begin position="365"/>
        <end position="387"/>
    </location>
</feature>
<feature type="transmembrane region" description="Helical" evidence="9">
    <location>
        <begin position="84"/>
        <end position="105"/>
    </location>
</feature>
<evidence type="ECO:0000256" key="7">
    <source>
        <dbReference type="RuleBase" id="RU003346"/>
    </source>
</evidence>
<evidence type="ECO:0000256" key="2">
    <source>
        <dbReference type="ARBA" id="ARBA00010992"/>
    </source>
</evidence>
<feature type="transmembrane region" description="Helical" evidence="9">
    <location>
        <begin position="328"/>
        <end position="353"/>
    </location>
</feature>
<reference evidence="11 12" key="1">
    <citation type="submission" date="2016-07" db="EMBL/GenBank/DDBJ databases">
        <title>Pervasive Adenine N6-methylation of Active Genes in Fungi.</title>
        <authorList>
            <consortium name="DOE Joint Genome Institute"/>
            <person name="Mondo S.J."/>
            <person name="Dannebaum R.O."/>
            <person name="Kuo R.C."/>
            <person name="Labutti K."/>
            <person name="Haridas S."/>
            <person name="Kuo A."/>
            <person name="Salamov A."/>
            <person name="Ahrendt S.R."/>
            <person name="Lipzen A."/>
            <person name="Sullivan W."/>
            <person name="Andreopoulos W.B."/>
            <person name="Clum A."/>
            <person name="Lindquist E."/>
            <person name="Daum C."/>
            <person name="Ramamoorthy G.K."/>
            <person name="Gryganskyi A."/>
            <person name="Culley D."/>
            <person name="Magnuson J.K."/>
            <person name="James T.Y."/>
            <person name="O'Malley M.A."/>
            <person name="Stajich J.E."/>
            <person name="Spatafora J.W."/>
            <person name="Visel A."/>
            <person name="Grigoriev I.V."/>
        </authorList>
    </citation>
    <scope>NUCLEOTIDE SEQUENCE [LARGE SCALE GENOMIC DNA]</scope>
    <source>
        <strain evidence="11 12">NRRL 1336</strain>
    </source>
</reference>
<feature type="transmembrane region" description="Helical" evidence="9">
    <location>
        <begin position="302"/>
        <end position="322"/>
    </location>
</feature>
<comment type="similarity">
    <text evidence="2 7">Belongs to the major facilitator superfamily. Sugar transporter (TC 2.A.1.1) family.</text>
</comment>
<dbReference type="PROSITE" id="PS00217">
    <property type="entry name" value="SUGAR_TRANSPORT_2"/>
    <property type="match status" value="1"/>
</dbReference>
<dbReference type="InterPro" id="IPR005828">
    <property type="entry name" value="MFS_sugar_transport-like"/>
</dbReference>
<evidence type="ECO:0000256" key="5">
    <source>
        <dbReference type="ARBA" id="ARBA00022989"/>
    </source>
</evidence>
<dbReference type="InterPro" id="IPR020846">
    <property type="entry name" value="MFS_dom"/>
</dbReference>
<gene>
    <name evidence="11" type="ORF">BCR42DRAFT_482808</name>
</gene>
<dbReference type="SUPFAM" id="SSF103473">
    <property type="entry name" value="MFS general substrate transporter"/>
    <property type="match status" value="1"/>
</dbReference>
<feature type="compositionally biased region" description="Basic and acidic residues" evidence="8">
    <location>
        <begin position="444"/>
        <end position="459"/>
    </location>
</feature>
<dbReference type="AlphaFoldDB" id="A0A1X2IG70"/>
<feature type="region of interest" description="Disordered" evidence="8">
    <location>
        <begin position="421"/>
        <end position="459"/>
    </location>
</feature>
<evidence type="ECO:0000256" key="9">
    <source>
        <dbReference type="SAM" id="Phobius"/>
    </source>
</evidence>
<evidence type="ECO:0000256" key="1">
    <source>
        <dbReference type="ARBA" id="ARBA00004141"/>
    </source>
</evidence>
<dbReference type="STRING" id="90262.A0A1X2IG70"/>
<dbReference type="PANTHER" id="PTHR23503">
    <property type="entry name" value="SOLUTE CARRIER FAMILY 2"/>
    <property type="match status" value="1"/>
</dbReference>
<dbReference type="GO" id="GO:0016020">
    <property type="term" value="C:membrane"/>
    <property type="evidence" value="ECO:0007669"/>
    <property type="project" value="UniProtKB-SubCell"/>
</dbReference>
<organism evidence="11 12">
    <name type="scientific">Absidia repens</name>
    <dbReference type="NCBI Taxonomy" id="90262"/>
    <lineage>
        <taxon>Eukaryota</taxon>
        <taxon>Fungi</taxon>
        <taxon>Fungi incertae sedis</taxon>
        <taxon>Mucoromycota</taxon>
        <taxon>Mucoromycotina</taxon>
        <taxon>Mucoromycetes</taxon>
        <taxon>Mucorales</taxon>
        <taxon>Cunninghamellaceae</taxon>
        <taxon>Absidia</taxon>
    </lineage>
</organism>
<dbReference type="PANTHER" id="PTHR23503:SF8">
    <property type="entry name" value="FACILITATED GLUCOSE TRANSPORTER PROTEIN 1"/>
    <property type="match status" value="1"/>
</dbReference>
<dbReference type="EMBL" id="MCGE01000012">
    <property type="protein sequence ID" value="ORZ15910.1"/>
    <property type="molecule type" value="Genomic_DNA"/>
</dbReference>
<keyword evidence="6 9" id="KW-0472">Membrane</keyword>
<dbReference type="InterPro" id="IPR003663">
    <property type="entry name" value="Sugar/inositol_transpt"/>
</dbReference>
<name>A0A1X2IG70_9FUNG</name>
<feature type="domain" description="Major facilitator superfamily (MFS) profile" evidence="10">
    <location>
        <begin position="1"/>
        <end position="418"/>
    </location>
</feature>
<evidence type="ECO:0000256" key="8">
    <source>
        <dbReference type="SAM" id="MobiDB-lite"/>
    </source>
</evidence>
<dbReference type="InterPro" id="IPR005829">
    <property type="entry name" value="Sugar_transporter_CS"/>
</dbReference>
<dbReference type="InterPro" id="IPR036259">
    <property type="entry name" value="MFS_trans_sf"/>
</dbReference>
<dbReference type="GO" id="GO:0015149">
    <property type="term" value="F:hexose transmembrane transporter activity"/>
    <property type="evidence" value="ECO:0007669"/>
    <property type="project" value="TreeGrafter"/>
</dbReference>
<evidence type="ECO:0000256" key="6">
    <source>
        <dbReference type="ARBA" id="ARBA00023136"/>
    </source>
</evidence>
<dbReference type="PROSITE" id="PS50850">
    <property type="entry name" value="MFS"/>
    <property type="match status" value="1"/>
</dbReference>
<feature type="transmembrane region" description="Helical" evidence="9">
    <location>
        <begin position="147"/>
        <end position="168"/>
    </location>
</feature>
<keyword evidence="12" id="KW-1185">Reference proteome</keyword>
<keyword evidence="4 9" id="KW-0812">Transmembrane</keyword>
<keyword evidence="5 9" id="KW-1133">Transmembrane helix</keyword>